<evidence type="ECO:0000259" key="4">
    <source>
        <dbReference type="PROSITE" id="PS50211"/>
    </source>
</evidence>
<feature type="compositionally biased region" description="Basic and acidic residues" evidence="3">
    <location>
        <begin position="937"/>
        <end position="952"/>
    </location>
</feature>
<name>A0A8S1HPJ1_9PELO</name>
<dbReference type="SMART" id="SM00801">
    <property type="entry name" value="dDENN"/>
    <property type="match status" value="1"/>
</dbReference>
<dbReference type="PROSITE" id="PS51375">
    <property type="entry name" value="PPR"/>
    <property type="match status" value="1"/>
</dbReference>
<protein>
    <recommendedName>
        <fullName evidence="8">UDENN domain-containing protein</fullName>
    </recommendedName>
</protein>
<dbReference type="InterPro" id="IPR023341">
    <property type="entry name" value="MABP"/>
</dbReference>
<comment type="caution">
    <text evidence="6">The sequence shown here is derived from an EMBL/GenBank/DDBJ whole genome shotgun (WGS) entry which is preliminary data.</text>
</comment>
<feature type="domain" description="MABP" evidence="5">
    <location>
        <begin position="44"/>
        <end position="201"/>
    </location>
</feature>
<dbReference type="PROSITE" id="PS50211">
    <property type="entry name" value="DENN"/>
    <property type="match status" value="1"/>
</dbReference>
<evidence type="ECO:0000259" key="5">
    <source>
        <dbReference type="PROSITE" id="PS51498"/>
    </source>
</evidence>
<keyword evidence="7" id="KW-1185">Reference proteome</keyword>
<dbReference type="SMART" id="SM00800">
    <property type="entry name" value="uDENN"/>
    <property type="match status" value="1"/>
</dbReference>
<feature type="domain" description="UDENN" evidence="4">
    <location>
        <begin position="193"/>
        <end position="665"/>
    </location>
</feature>
<feature type="region of interest" description="Disordered" evidence="3">
    <location>
        <begin position="928"/>
        <end position="952"/>
    </location>
</feature>
<dbReference type="AlphaFoldDB" id="A0A8S1HPJ1"/>
<dbReference type="Gene3D" id="2.100.10.50">
    <property type="match status" value="1"/>
</dbReference>
<dbReference type="InterPro" id="IPR005112">
    <property type="entry name" value="dDENN_dom"/>
</dbReference>
<keyword evidence="1" id="KW-0344">Guanine-nucleotide releasing factor</keyword>
<dbReference type="Pfam" id="PF03455">
    <property type="entry name" value="dDENN"/>
    <property type="match status" value="1"/>
</dbReference>
<dbReference type="EMBL" id="CAJGYM010000081">
    <property type="protein sequence ID" value="CAD6196860.1"/>
    <property type="molecule type" value="Genomic_DNA"/>
</dbReference>
<dbReference type="InterPro" id="IPR001194">
    <property type="entry name" value="cDENN_dom"/>
</dbReference>
<dbReference type="Proteomes" id="UP000835052">
    <property type="component" value="Unassembled WGS sequence"/>
</dbReference>
<organism evidence="6 7">
    <name type="scientific">Caenorhabditis auriculariae</name>
    <dbReference type="NCBI Taxonomy" id="2777116"/>
    <lineage>
        <taxon>Eukaryota</taxon>
        <taxon>Metazoa</taxon>
        <taxon>Ecdysozoa</taxon>
        <taxon>Nematoda</taxon>
        <taxon>Chromadorea</taxon>
        <taxon>Rhabditida</taxon>
        <taxon>Rhabditina</taxon>
        <taxon>Rhabditomorpha</taxon>
        <taxon>Rhabditoidea</taxon>
        <taxon>Rhabditidae</taxon>
        <taxon>Peloderinae</taxon>
        <taxon>Caenorhabditis</taxon>
    </lineage>
</organism>
<feature type="repeat" description="PPR" evidence="2">
    <location>
        <begin position="837"/>
        <end position="871"/>
    </location>
</feature>
<dbReference type="InterPro" id="IPR005113">
    <property type="entry name" value="uDENN_dom"/>
</dbReference>
<evidence type="ECO:0000313" key="7">
    <source>
        <dbReference type="Proteomes" id="UP000835052"/>
    </source>
</evidence>
<dbReference type="PANTHER" id="PTHR12296">
    <property type="entry name" value="DENN DOMAIN-CONTAINING PROTEIN 4"/>
    <property type="match status" value="1"/>
</dbReference>
<dbReference type="Gene3D" id="3.40.50.11500">
    <property type="match status" value="1"/>
</dbReference>
<feature type="region of interest" description="Disordered" evidence="3">
    <location>
        <begin position="1004"/>
        <end position="1029"/>
    </location>
</feature>
<dbReference type="Gene3D" id="1.25.40.10">
    <property type="entry name" value="Tetratricopeptide repeat domain"/>
    <property type="match status" value="1"/>
</dbReference>
<dbReference type="NCBIfam" id="TIGR00756">
    <property type="entry name" value="PPR"/>
    <property type="match status" value="1"/>
</dbReference>
<dbReference type="GO" id="GO:0005085">
    <property type="term" value="F:guanyl-nucleotide exchange factor activity"/>
    <property type="evidence" value="ECO:0007669"/>
    <property type="project" value="UniProtKB-KW"/>
</dbReference>
<dbReference type="OrthoDB" id="75250at2759"/>
<dbReference type="InterPro" id="IPR037516">
    <property type="entry name" value="Tripartite_DENN"/>
</dbReference>
<evidence type="ECO:0000256" key="2">
    <source>
        <dbReference type="PROSITE-ProRule" id="PRU00708"/>
    </source>
</evidence>
<evidence type="ECO:0008006" key="8">
    <source>
        <dbReference type="Google" id="ProtNLM"/>
    </source>
</evidence>
<dbReference type="GO" id="GO:0031410">
    <property type="term" value="C:cytoplasmic vesicle"/>
    <property type="evidence" value="ECO:0007669"/>
    <property type="project" value="TreeGrafter"/>
</dbReference>
<dbReference type="InterPro" id="IPR043153">
    <property type="entry name" value="DENN_C"/>
</dbReference>
<sequence>MSTSAHDERRLFEHFVIAGLDDSQPLEQLTPSSQECGLRNTQPLAPITDITVIFPQLGETPPEGFEVIETTTLGYPADLNHGSIRIPPAFICFRRGYHKLPLVDIGILDEGRGDKPMVDSNVVQTTPFGHPANVNNASQGIYLTYRRAQPSTSPSQFVVTDIKVILANKGEIPPHTYFKIPKNLNKGMVGSDVFICYKKSQGTSKRLAYKPIVLDYFPRADQSPAMEDFKLAQNVAMFCLPMGALIESWPAKCQPPDRSFSTFVLTDENGTKFYGSAVTFYEKYKKSLTEEQLDMLDLAGHSEKDQEGGTVEDSASNNDPADDMTFYTNISICLISRYPFFNSFKRFLYFFASNVLLGSPTAKKHPVPIERYISHLMYEVSFPTPRRPRVFMQLGAENISFDSHDESQLPLNGAQLLDALKCLGVENLMYLMLLALLEQKILIHSLRPWMLTAVAESMCALMFPFHWQCPYIPQCPLGLAGVLHAPLPFIAGVDSRYFELYEDPPIDVTCFDLDTSTISYSSIRAALKLGMLPKKPAKQLKSSLEQIYRKLQTSDFESSTKTKKVEYIPVDQDLLKQKKRREYELEVHDAFLKFMASLMKGYQGFLRPIKCAPATAHATDTGNLFDLDGFLRSRDKSAADFFKRFSETQSFIRFIEERSFVSDKNIYNAFFDDCIAKMTNATIEGTEANVQLLEPGTSHSHTTVFIPSPEPVVDPETSEEGQFVYEEFPKHLKRPLFQLDRLDRTALEAEKLSVNFEDSRCTAIRTKPETRSSLLAAINAVKTNPLHWAKTLLFYSYSLWFMQLESLLIAAPNKRKILKLAFNVLERMERTEIFPLDQVCYRILIELCGKYGEPAMAVKVLQAMQRAGLEQNAVTYGIYHRAVVDAKWPSNQRQRAIRAWTTLRLVVLANSAFLTTAGIEPRRMSTLDTRSFSDNGYHSDKTEKDDAKEKPDVDFVISYHPLDGNEAKEPTTPLDPLGALAVNSEKDDSLSKVTMSPSRAKFLAEHASTPFSSESTPKNDSKSGGKSAGWFKGITNSPFMKMMRSSTFESPKPVASDSDVPTSINSPSLHSLVHQVKKGYDDVVKDVVPTKLRLGVSSLVSGVTRSYGNMGSGIFVQRGEGCQPLSSITGSILPEEFWMREVYLQLKRTKEREERGDSQAPKKIAQL</sequence>
<reference evidence="6" key="1">
    <citation type="submission" date="2020-10" db="EMBL/GenBank/DDBJ databases">
        <authorList>
            <person name="Kikuchi T."/>
        </authorList>
    </citation>
    <scope>NUCLEOTIDE SEQUENCE</scope>
    <source>
        <strain evidence="6">NKZ352</strain>
    </source>
</reference>
<gene>
    <name evidence="6" type="ORF">CAUJ_LOCUS12771</name>
</gene>
<accession>A0A8S1HPJ1</accession>
<dbReference type="InterPro" id="IPR051696">
    <property type="entry name" value="DENN_Domain_GEFs"/>
</dbReference>
<proteinExistence type="predicted"/>
<dbReference type="PROSITE" id="PS51498">
    <property type="entry name" value="MABP"/>
    <property type="match status" value="1"/>
</dbReference>
<dbReference type="SMART" id="SM00799">
    <property type="entry name" value="DENN"/>
    <property type="match status" value="1"/>
</dbReference>
<evidence type="ECO:0000313" key="6">
    <source>
        <dbReference type="EMBL" id="CAD6196860.1"/>
    </source>
</evidence>
<dbReference type="InterPro" id="IPR011990">
    <property type="entry name" value="TPR-like_helical_dom_sf"/>
</dbReference>
<dbReference type="GO" id="GO:0032483">
    <property type="term" value="P:regulation of Rab protein signal transduction"/>
    <property type="evidence" value="ECO:0007669"/>
    <property type="project" value="TreeGrafter"/>
</dbReference>
<evidence type="ECO:0000256" key="3">
    <source>
        <dbReference type="SAM" id="MobiDB-lite"/>
    </source>
</evidence>
<dbReference type="Pfam" id="PF02141">
    <property type="entry name" value="DENN"/>
    <property type="match status" value="1"/>
</dbReference>
<dbReference type="InterPro" id="IPR002885">
    <property type="entry name" value="PPR_rpt"/>
</dbReference>
<dbReference type="Pfam" id="PF03456">
    <property type="entry name" value="uDENN"/>
    <property type="match status" value="1"/>
</dbReference>
<evidence type="ECO:0000256" key="1">
    <source>
        <dbReference type="ARBA" id="ARBA00022658"/>
    </source>
</evidence>
<dbReference type="PANTHER" id="PTHR12296:SF30">
    <property type="entry name" value="DENN DOMAIN-CONTAINING PROTEIN CRAG"/>
    <property type="match status" value="1"/>
</dbReference>